<dbReference type="AlphaFoldDB" id="A0A948RUD1"/>
<organism evidence="1 2">
    <name type="scientific">Eiseniibacteriota bacterium</name>
    <dbReference type="NCBI Taxonomy" id="2212470"/>
    <lineage>
        <taxon>Bacteria</taxon>
        <taxon>Candidatus Eiseniibacteriota</taxon>
    </lineage>
</organism>
<dbReference type="Gene3D" id="3.40.720.10">
    <property type="entry name" value="Alkaline Phosphatase, subunit A"/>
    <property type="match status" value="2"/>
</dbReference>
<dbReference type="Proteomes" id="UP000777784">
    <property type="component" value="Unassembled WGS sequence"/>
</dbReference>
<evidence type="ECO:0000313" key="2">
    <source>
        <dbReference type="Proteomes" id="UP000777784"/>
    </source>
</evidence>
<dbReference type="PROSITE" id="PS51257">
    <property type="entry name" value="PROKAR_LIPOPROTEIN"/>
    <property type="match status" value="1"/>
</dbReference>
<proteinExistence type="predicted"/>
<dbReference type="GO" id="GO:0016787">
    <property type="term" value="F:hydrolase activity"/>
    <property type="evidence" value="ECO:0007669"/>
    <property type="project" value="UniProtKB-ARBA"/>
</dbReference>
<dbReference type="EMBL" id="JAHJDP010000012">
    <property type="protein sequence ID" value="MBU2689728.1"/>
    <property type="molecule type" value="Genomic_DNA"/>
</dbReference>
<dbReference type="InterPro" id="IPR017850">
    <property type="entry name" value="Alkaline_phosphatase_core_sf"/>
</dbReference>
<name>A0A948RUD1_UNCEI</name>
<protein>
    <submittedName>
        <fullName evidence="1">Alkaline phosphatase family protein</fullName>
    </submittedName>
</protein>
<gene>
    <name evidence="1" type="ORF">KJ970_02295</name>
</gene>
<dbReference type="Pfam" id="PF01663">
    <property type="entry name" value="Phosphodiest"/>
    <property type="match status" value="1"/>
</dbReference>
<evidence type="ECO:0000313" key="1">
    <source>
        <dbReference type="EMBL" id="MBU2689728.1"/>
    </source>
</evidence>
<dbReference type="SUPFAM" id="SSF53649">
    <property type="entry name" value="Alkaline phosphatase-like"/>
    <property type="match status" value="1"/>
</dbReference>
<dbReference type="PANTHER" id="PTHR10151">
    <property type="entry name" value="ECTONUCLEOTIDE PYROPHOSPHATASE/PHOSPHODIESTERASE"/>
    <property type="match status" value="1"/>
</dbReference>
<accession>A0A948RUD1</accession>
<dbReference type="InterPro" id="IPR002591">
    <property type="entry name" value="Phosphodiest/P_Trfase"/>
</dbReference>
<reference evidence="1" key="1">
    <citation type="submission" date="2021-05" db="EMBL/GenBank/DDBJ databases">
        <title>Energy efficiency and biological interactions define the core microbiome of deep oligotrophic groundwater.</title>
        <authorList>
            <person name="Mehrshad M."/>
            <person name="Lopez-Fernandez M."/>
            <person name="Bell E."/>
            <person name="Bernier-Latmani R."/>
            <person name="Bertilsson S."/>
            <person name="Dopson M."/>
        </authorList>
    </citation>
    <scope>NUCLEOTIDE SEQUENCE</scope>
    <source>
        <strain evidence="1">Modern_marine.mb.64</strain>
    </source>
</reference>
<comment type="caution">
    <text evidence="1">The sequence shown here is derived from an EMBL/GenBank/DDBJ whole genome shotgun (WGS) entry which is preliminary data.</text>
</comment>
<sequence length="533" mass="60123">MQPNSHRILLVSIFCALLVAFSIGFMTGCGGGEKPKILVIGLDGATWSILDPWIEAGDLPNLAQFRSDAAWGDLSSIIPYLSPPAWTSAITGVNPGRHGIFDFQRRLPQGNIIITETAGNRKAAPIWKMLEGKGKRSAFINIPMTDPPEEMDGVMVSGFPHVDKVLYTYPPELEKELQGYILDEMEMNLVAGKEDSIRTHIRDVMEARWTAVQKIYQKEDWDLFWVVFTAVDRVQHMFWRFMDPLDARNEEDEVVRYRDVVHDLWVRMDAIIGEFLAMAGPQDYILFVSDHGFGPIRRELRVKPYIEQQTLSSVLRENSKEIYCLHPSDGERLYVRVKGRDPNALLTRERQLEIRDELKRVLDAAKDPLTGEAILSASYTKDSAFRGPYSDKGPDLTLIPSTGYYVVWEDLIRASLGEAGAETPEEAVGTVSFSLSGWHEMEGIYLLQGRDVAKGRQDRFNSRRHNLMDVTPTLLYLLGVEVPEGLDGAVMEGVLDPERLKVKPIRYGPAFEELFREDSPDTSGLMNLPYIGG</sequence>
<dbReference type="PANTHER" id="PTHR10151:SF120">
    <property type="entry name" value="BIS(5'-ADENOSYL)-TRIPHOSPHATASE"/>
    <property type="match status" value="1"/>
</dbReference>